<evidence type="ECO:0000313" key="9">
    <source>
        <dbReference type="EMBL" id="WUP76451.1"/>
    </source>
</evidence>
<comment type="similarity">
    <text evidence="1 5 6">Belongs to the glutamine synthetase family.</text>
</comment>
<evidence type="ECO:0000313" key="10">
    <source>
        <dbReference type="Proteomes" id="UP001432011"/>
    </source>
</evidence>
<dbReference type="SMART" id="SM01230">
    <property type="entry name" value="Gln-synt_C"/>
    <property type="match status" value="1"/>
</dbReference>
<feature type="domain" description="GS catalytic" evidence="8">
    <location>
        <begin position="127"/>
        <end position="455"/>
    </location>
</feature>
<evidence type="ECO:0000256" key="2">
    <source>
        <dbReference type="ARBA" id="ARBA00022598"/>
    </source>
</evidence>
<keyword evidence="3" id="KW-0547">Nucleotide-binding</keyword>
<keyword evidence="4" id="KW-0067">ATP-binding</keyword>
<dbReference type="InterPro" id="IPR008147">
    <property type="entry name" value="Gln_synt_N"/>
</dbReference>
<dbReference type="PANTHER" id="PTHR43785">
    <property type="entry name" value="GAMMA-GLUTAMYLPUTRESCINE SYNTHETASE"/>
    <property type="match status" value="1"/>
</dbReference>
<accession>A0ABZ1SUS1</accession>
<dbReference type="PROSITE" id="PS51986">
    <property type="entry name" value="GS_BETA_GRASP"/>
    <property type="match status" value="1"/>
</dbReference>
<reference evidence="9" key="1">
    <citation type="submission" date="2022-10" db="EMBL/GenBank/DDBJ databases">
        <title>The complete genomes of actinobacterial strains from the NBC collection.</title>
        <authorList>
            <person name="Joergensen T.S."/>
            <person name="Alvarez Arevalo M."/>
            <person name="Sterndorff E.B."/>
            <person name="Faurdal D."/>
            <person name="Vuksanovic O."/>
            <person name="Mourched A.-S."/>
            <person name="Charusanti P."/>
            <person name="Shaw S."/>
            <person name="Blin K."/>
            <person name="Weber T."/>
        </authorList>
    </citation>
    <scope>NUCLEOTIDE SEQUENCE</scope>
    <source>
        <strain evidence="9">NBC_00254</strain>
    </source>
</reference>
<keyword evidence="2" id="KW-0436">Ligase</keyword>
<name>A0ABZ1SUS1_9ACTN</name>
<dbReference type="Pfam" id="PF00120">
    <property type="entry name" value="Gln-synt_C"/>
    <property type="match status" value="1"/>
</dbReference>
<gene>
    <name evidence="9" type="ORF">OG913_05370</name>
</gene>
<evidence type="ECO:0000256" key="1">
    <source>
        <dbReference type="ARBA" id="ARBA00009897"/>
    </source>
</evidence>
<dbReference type="SUPFAM" id="SSF54368">
    <property type="entry name" value="Glutamine synthetase, N-terminal domain"/>
    <property type="match status" value="1"/>
</dbReference>
<dbReference type="Proteomes" id="UP001432011">
    <property type="component" value="Chromosome"/>
</dbReference>
<dbReference type="Gene3D" id="3.30.590.10">
    <property type="entry name" value="Glutamine synthetase/guanido kinase, catalytic domain"/>
    <property type="match status" value="1"/>
</dbReference>
<dbReference type="Gene3D" id="3.10.20.70">
    <property type="entry name" value="Glutamine synthetase, N-terminal domain"/>
    <property type="match status" value="1"/>
</dbReference>
<dbReference type="RefSeq" id="WP_328709874.1">
    <property type="nucleotide sequence ID" value="NZ_CP108085.1"/>
</dbReference>
<protein>
    <submittedName>
        <fullName evidence="9">Glutamine synthetase family protein</fullName>
    </submittedName>
</protein>
<keyword evidence="10" id="KW-1185">Reference proteome</keyword>
<evidence type="ECO:0000256" key="3">
    <source>
        <dbReference type="ARBA" id="ARBA00022741"/>
    </source>
</evidence>
<evidence type="ECO:0000256" key="5">
    <source>
        <dbReference type="PROSITE-ProRule" id="PRU01330"/>
    </source>
</evidence>
<evidence type="ECO:0000256" key="4">
    <source>
        <dbReference type="ARBA" id="ARBA00022840"/>
    </source>
</evidence>
<dbReference type="InterPro" id="IPR008146">
    <property type="entry name" value="Gln_synth_cat_dom"/>
</dbReference>
<sequence length="455" mass="48877">MAGGAVVGGGAHMEPVAETVRRLTDQGIDVVRIGYPDFIGTERGKDVLVERLPDVVEHGIAFCRAVYYTSPQGDVVPVPGGLDQGLPDVSIRPDLSTLVPLPWEPGVAACLGDTVDPATDAPFPEAPREVVRAAAARLGELGLTGVVGPELEYFLLEPDGAGWKRYDDAPGNVYVAGTKGDRSSHILRTLRTLRPMDLGVTMGNHEFASGQFEINLHHSEAVGAADRAFRFKTAIKELARRDGLLATFMAKPFNDEGGSGFHIHLSCADAEGHNVFADPAGPYGLSETARHAIGGVLAHAPALAALLNPTVNSYKRFGPDTLAPWLIDWGLDNRSAMVRVPPERGAASRFEVRLGDSSANPYLGIAGLLAAAYLGIRDRVEPPAPLEGYGYDTSKAPLLPSSLSEALDALAADDAFAEVLGKEFSTAYLTYKRNEVERFTQFITDWEFREYAYHL</sequence>
<evidence type="ECO:0000259" key="8">
    <source>
        <dbReference type="PROSITE" id="PS51987"/>
    </source>
</evidence>
<dbReference type="PANTHER" id="PTHR43785:SF12">
    <property type="entry name" value="TYPE-1 GLUTAMINE SYNTHETASE 2"/>
    <property type="match status" value="1"/>
</dbReference>
<dbReference type="SUPFAM" id="SSF55931">
    <property type="entry name" value="Glutamine synthetase/guanido kinase"/>
    <property type="match status" value="1"/>
</dbReference>
<dbReference type="PROSITE" id="PS51987">
    <property type="entry name" value="GS_CATALYTIC"/>
    <property type="match status" value="1"/>
</dbReference>
<organism evidence="9 10">
    <name type="scientific">Microbispora hainanensis</name>
    <dbReference type="NCBI Taxonomy" id="568844"/>
    <lineage>
        <taxon>Bacteria</taxon>
        <taxon>Bacillati</taxon>
        <taxon>Actinomycetota</taxon>
        <taxon>Actinomycetes</taxon>
        <taxon>Streptosporangiales</taxon>
        <taxon>Streptosporangiaceae</taxon>
        <taxon>Microbispora</taxon>
    </lineage>
</organism>
<evidence type="ECO:0000259" key="7">
    <source>
        <dbReference type="PROSITE" id="PS51986"/>
    </source>
</evidence>
<dbReference type="InterPro" id="IPR014746">
    <property type="entry name" value="Gln_synth/guanido_kin_cat_dom"/>
</dbReference>
<feature type="domain" description="GS beta-grasp" evidence="7">
    <location>
        <begin position="26"/>
        <end position="119"/>
    </location>
</feature>
<proteinExistence type="inferred from homology"/>
<dbReference type="EMBL" id="CP108085">
    <property type="protein sequence ID" value="WUP76451.1"/>
    <property type="molecule type" value="Genomic_DNA"/>
</dbReference>
<dbReference type="InterPro" id="IPR036651">
    <property type="entry name" value="Gln_synt_N_sf"/>
</dbReference>
<evidence type="ECO:0000256" key="6">
    <source>
        <dbReference type="RuleBase" id="RU000384"/>
    </source>
</evidence>